<protein>
    <submittedName>
        <fullName evidence="1">Uncharacterized protein</fullName>
    </submittedName>
</protein>
<gene>
    <name evidence="1" type="ORF">L1987_71231</name>
</gene>
<dbReference type="EMBL" id="CM042041">
    <property type="protein sequence ID" value="KAI3712669.1"/>
    <property type="molecule type" value="Genomic_DNA"/>
</dbReference>
<keyword evidence="2" id="KW-1185">Reference proteome</keyword>
<dbReference type="Proteomes" id="UP001056120">
    <property type="component" value="Linkage Group LG24"/>
</dbReference>
<evidence type="ECO:0000313" key="1">
    <source>
        <dbReference type="EMBL" id="KAI3712669.1"/>
    </source>
</evidence>
<evidence type="ECO:0000313" key="2">
    <source>
        <dbReference type="Proteomes" id="UP001056120"/>
    </source>
</evidence>
<organism evidence="1 2">
    <name type="scientific">Smallanthus sonchifolius</name>
    <dbReference type="NCBI Taxonomy" id="185202"/>
    <lineage>
        <taxon>Eukaryota</taxon>
        <taxon>Viridiplantae</taxon>
        <taxon>Streptophyta</taxon>
        <taxon>Embryophyta</taxon>
        <taxon>Tracheophyta</taxon>
        <taxon>Spermatophyta</taxon>
        <taxon>Magnoliopsida</taxon>
        <taxon>eudicotyledons</taxon>
        <taxon>Gunneridae</taxon>
        <taxon>Pentapetalae</taxon>
        <taxon>asterids</taxon>
        <taxon>campanulids</taxon>
        <taxon>Asterales</taxon>
        <taxon>Asteraceae</taxon>
        <taxon>Asteroideae</taxon>
        <taxon>Heliantheae alliance</taxon>
        <taxon>Millerieae</taxon>
        <taxon>Smallanthus</taxon>
    </lineage>
</organism>
<accession>A0ACB9ARI0</accession>
<reference evidence="2" key="1">
    <citation type="journal article" date="2022" name="Mol. Ecol. Resour.">
        <title>The genomes of chicory, endive, great burdock and yacon provide insights into Asteraceae palaeo-polyploidization history and plant inulin production.</title>
        <authorList>
            <person name="Fan W."/>
            <person name="Wang S."/>
            <person name="Wang H."/>
            <person name="Wang A."/>
            <person name="Jiang F."/>
            <person name="Liu H."/>
            <person name="Zhao H."/>
            <person name="Xu D."/>
            <person name="Zhang Y."/>
        </authorList>
    </citation>
    <scope>NUCLEOTIDE SEQUENCE [LARGE SCALE GENOMIC DNA]</scope>
    <source>
        <strain evidence="2">cv. Yunnan</strain>
    </source>
</reference>
<proteinExistence type="predicted"/>
<reference evidence="1 2" key="2">
    <citation type="journal article" date="2022" name="Mol. Ecol. Resour.">
        <title>The genomes of chicory, endive, great burdock and yacon provide insights into Asteraceae paleo-polyploidization history and plant inulin production.</title>
        <authorList>
            <person name="Fan W."/>
            <person name="Wang S."/>
            <person name="Wang H."/>
            <person name="Wang A."/>
            <person name="Jiang F."/>
            <person name="Liu H."/>
            <person name="Zhao H."/>
            <person name="Xu D."/>
            <person name="Zhang Y."/>
        </authorList>
    </citation>
    <scope>NUCLEOTIDE SEQUENCE [LARGE SCALE GENOMIC DNA]</scope>
    <source>
        <strain evidence="2">cv. Yunnan</strain>
        <tissue evidence="1">Leaves</tissue>
    </source>
</reference>
<name>A0ACB9ARI0_9ASTR</name>
<sequence>MCPYPIIPSSRRLRPTTCQIDLVFYIIQIYINYTIEMYRLKKHITFILGFIFLSRHMIIDTRSSVTNDLALGFTRLPFNKSYYTNHKPYNLPLDERYSLINDVHKLWVFATDKPFSRGNPTHPRSELFINGYKYSTGVWQFEAHVFVPHGTSGVSLMQVFGGNPHATTLMVRVYDGNLYYYRNKVIFRHIYDKWFRLNVIHDVEGNSVKVYINGVLKFKGHGRGGTKHYFKCGVYAQDQDSFYMESRWKHIKIYNKSN</sequence>
<comment type="caution">
    <text evidence="1">The sequence shown here is derived from an EMBL/GenBank/DDBJ whole genome shotgun (WGS) entry which is preliminary data.</text>
</comment>